<protein>
    <submittedName>
        <fullName evidence="1">Uncharacterized protein</fullName>
    </submittedName>
</protein>
<keyword evidence="2" id="KW-1185">Reference proteome</keyword>
<evidence type="ECO:0000313" key="1">
    <source>
        <dbReference type="EMBL" id="AMS02688.1"/>
    </source>
</evidence>
<dbReference type="Proteomes" id="UP000201371">
    <property type="component" value="Segment"/>
</dbReference>
<organism evidence="1 2">
    <name type="scientific">Gordonia phage Yvonnetastic</name>
    <dbReference type="NCBI Taxonomy" id="1821566"/>
    <lineage>
        <taxon>Viruses</taxon>
        <taxon>Duplodnaviria</taxon>
        <taxon>Heunggongvirae</taxon>
        <taxon>Uroviricota</taxon>
        <taxon>Caudoviricetes</taxon>
        <taxon>Yvonnevirus</taxon>
        <taxon>Yvonnevirus yvonnetastic</taxon>
        <taxon>Gordonia virus Yvonnetastic</taxon>
    </lineage>
</organism>
<evidence type="ECO:0000313" key="2">
    <source>
        <dbReference type="Proteomes" id="UP000201371"/>
    </source>
</evidence>
<dbReference type="KEGG" id="vg:29125106"/>
<reference evidence="2" key="1">
    <citation type="submission" date="2016-03" db="EMBL/GenBank/DDBJ databases">
        <authorList>
            <person name="Ploux O."/>
        </authorList>
    </citation>
    <scope>NUCLEOTIDE SEQUENCE [LARGE SCALE GENOMIC DNA]</scope>
</reference>
<gene>
    <name evidence="1" type="primary">144</name>
    <name evidence="1" type="ORF">SEA_YVONNETASTIC_144</name>
</gene>
<dbReference type="RefSeq" id="YP_009301198.1">
    <property type="nucleotide sequence ID" value="NC_031230.1"/>
</dbReference>
<accession>A0A142K9A5</accession>
<dbReference type="GeneID" id="29125106"/>
<sequence length="136" mass="15678">MKKSKTIDTWECDRCESREEFDPEQHTGPKDWAEFKWPFPYETRLLCGRCCNDLKAWVAMGPFAPPVMLPDDGWVDIGRIAPDQFKVHDHDLDPSCKEIVLKDGRRIGECLLPPGSYIAFRPFTATFSNRPYPDGQ</sequence>
<name>A0A142K9A5_9CAUD</name>
<dbReference type="EMBL" id="KU963248">
    <property type="protein sequence ID" value="AMS02688.1"/>
    <property type="molecule type" value="Genomic_DNA"/>
</dbReference>
<proteinExistence type="predicted"/>